<dbReference type="OrthoDB" id="445677at2759"/>
<keyword evidence="7" id="KW-1185">Reference proteome</keyword>
<dbReference type="InterPro" id="IPR011421">
    <property type="entry name" value="BCNT-C"/>
</dbReference>
<dbReference type="AlphaFoldDB" id="A0A1L0D9E9"/>
<dbReference type="InterPro" id="IPR027124">
    <property type="entry name" value="Swc5/CFDP1/2"/>
</dbReference>
<feature type="compositionally biased region" description="Basic and acidic residues" evidence="4">
    <location>
        <begin position="1"/>
        <end position="11"/>
    </location>
</feature>
<dbReference type="Proteomes" id="UP000182334">
    <property type="component" value="Chromosome II"/>
</dbReference>
<protein>
    <recommendedName>
        <fullName evidence="2">SWR1-complex protein 5</fullName>
    </recommendedName>
</protein>
<accession>A0A1L0D9E9</accession>
<proteinExistence type="inferred from homology"/>
<evidence type="ECO:0000313" key="6">
    <source>
        <dbReference type="EMBL" id="SGZ49027.1"/>
    </source>
</evidence>
<evidence type="ECO:0000313" key="7">
    <source>
        <dbReference type="Proteomes" id="UP000182334"/>
    </source>
</evidence>
<feature type="domain" description="BCNT-C" evidence="5">
    <location>
        <begin position="220"/>
        <end position="297"/>
    </location>
</feature>
<dbReference type="PROSITE" id="PS51279">
    <property type="entry name" value="BCNT_C"/>
    <property type="match status" value="1"/>
</dbReference>
<gene>
    <name evidence="6" type="ORF">SAMEA4029010_CIC11G00000004890</name>
</gene>
<dbReference type="PANTHER" id="PTHR48407">
    <property type="entry name" value="CRANIOFACIAL DEVELOPMENT PROTEIN 1"/>
    <property type="match status" value="1"/>
</dbReference>
<feature type="compositionally biased region" description="Acidic residues" evidence="4">
    <location>
        <begin position="51"/>
        <end position="64"/>
    </location>
</feature>
<dbReference type="GO" id="GO:0000812">
    <property type="term" value="C:Swr1 complex"/>
    <property type="evidence" value="ECO:0007669"/>
    <property type="project" value="TreeGrafter"/>
</dbReference>
<sequence length="306" mass="34880">MSKSDTKDLDTYKAAVESQGAKIEGQVDSDNDDYNEDEDEDYDPSKKQADEQEQSEESDNEPEPDYSNINTGVSQVRTRTQRYQDSESTKRDRAPLGGLVKAETSGLNVDALFESLQNDSVNDEWRKYIKEDTPKKDEPKMTVSEAAAEMIRIETTYTFAGKLVRESKMVDANSAEAKAYLNSTSGIMRDSGEKTSNKSYVTVIRKVPGSDEQVPLRIKLKRPSLIDKFLAGDKKNKLTTLEKSRLDWASFVDKKSIKDDLSLHNKAGYLEKQDFLGRMDAKRDLEYQKAKELDRQRQWQLQQKNT</sequence>
<name>A0A1L0D9E9_9ASCO</name>
<evidence type="ECO:0000256" key="4">
    <source>
        <dbReference type="SAM" id="MobiDB-lite"/>
    </source>
</evidence>
<reference evidence="6 7" key="1">
    <citation type="submission" date="2016-10" db="EMBL/GenBank/DDBJ databases">
        <authorList>
            <person name="de Groot N.N."/>
        </authorList>
    </citation>
    <scope>NUCLEOTIDE SEQUENCE [LARGE SCALE GENOMIC DNA]</scope>
    <source>
        <strain evidence="6 7">CBS 141442</strain>
    </source>
</reference>
<feature type="region of interest" description="Disordered" evidence="4">
    <location>
        <begin position="1"/>
        <end position="99"/>
    </location>
</feature>
<evidence type="ECO:0000256" key="2">
    <source>
        <dbReference type="ARBA" id="ARBA00019138"/>
    </source>
</evidence>
<dbReference type="PANTHER" id="PTHR48407:SF1">
    <property type="entry name" value="CRANIOFACIAL DEVELOPMENT PROTEIN 1"/>
    <property type="match status" value="1"/>
</dbReference>
<dbReference type="Pfam" id="PF07572">
    <property type="entry name" value="BCNT"/>
    <property type="match status" value="1"/>
</dbReference>
<dbReference type="EMBL" id="LT635757">
    <property type="protein sequence ID" value="SGZ49027.1"/>
    <property type="molecule type" value="Genomic_DNA"/>
</dbReference>
<evidence type="ECO:0000256" key="1">
    <source>
        <dbReference type="ARBA" id="ARBA00010465"/>
    </source>
</evidence>
<comment type="similarity">
    <text evidence="1">Belongs to the SWC5 family.</text>
</comment>
<feature type="compositionally biased region" description="Acidic residues" evidence="4">
    <location>
        <begin position="27"/>
        <end position="42"/>
    </location>
</feature>
<feature type="compositionally biased region" description="Basic and acidic residues" evidence="4">
    <location>
        <begin position="82"/>
        <end position="94"/>
    </location>
</feature>
<comment type="function">
    <text evidence="3">Component of the SWR1 complex which mediates the ATP-dependent exchange of histone H2A for the H2A variant HZT1 leading to transcriptional regulation of selected genes by chromatin remodeling. Involved in chromosome stability.</text>
</comment>
<evidence type="ECO:0000259" key="5">
    <source>
        <dbReference type="PROSITE" id="PS51279"/>
    </source>
</evidence>
<evidence type="ECO:0000256" key="3">
    <source>
        <dbReference type="ARBA" id="ARBA00025222"/>
    </source>
</evidence>
<dbReference type="STRING" id="45354.A0A1L0D9E9"/>
<feature type="compositionally biased region" description="Polar residues" evidence="4">
    <location>
        <begin position="67"/>
        <end position="81"/>
    </location>
</feature>
<organism evidence="6 7">
    <name type="scientific">Sungouiella intermedia</name>
    <dbReference type="NCBI Taxonomy" id="45354"/>
    <lineage>
        <taxon>Eukaryota</taxon>
        <taxon>Fungi</taxon>
        <taxon>Dikarya</taxon>
        <taxon>Ascomycota</taxon>
        <taxon>Saccharomycotina</taxon>
        <taxon>Pichiomycetes</taxon>
        <taxon>Metschnikowiaceae</taxon>
        <taxon>Sungouiella</taxon>
    </lineage>
</organism>